<gene>
    <name evidence="2" type="ORF">X805_07170</name>
</gene>
<dbReference type="eggNOG" id="COG3866">
    <property type="taxonomic scope" value="Bacteria"/>
</dbReference>
<dbReference type="SUPFAM" id="SSF51126">
    <property type="entry name" value="Pectin lyase-like"/>
    <property type="match status" value="1"/>
</dbReference>
<dbReference type="InterPro" id="IPR011050">
    <property type="entry name" value="Pectin_lyase_fold/virulence"/>
</dbReference>
<evidence type="ECO:0000313" key="2">
    <source>
        <dbReference type="EMBL" id="KDB53739.1"/>
    </source>
</evidence>
<dbReference type="Proteomes" id="UP000026714">
    <property type="component" value="Unassembled WGS sequence"/>
</dbReference>
<keyword evidence="3" id="KW-1185">Reference proteome</keyword>
<dbReference type="STRING" id="34103.SAMN05421778_103106"/>
<evidence type="ECO:0000256" key="1">
    <source>
        <dbReference type="SAM" id="SignalP"/>
    </source>
</evidence>
<evidence type="ECO:0008006" key="4">
    <source>
        <dbReference type="Google" id="ProtNLM"/>
    </source>
</evidence>
<feature type="signal peptide" evidence="1">
    <location>
        <begin position="1"/>
        <end position="39"/>
    </location>
</feature>
<protein>
    <recommendedName>
        <fullName evidence="4">Right handed beta helix domain-containing protein</fullName>
    </recommendedName>
</protein>
<proteinExistence type="predicted"/>
<dbReference type="RefSeq" id="WP_037478255.1">
    <property type="nucleotide sequence ID" value="NZ_AZRA01000017.1"/>
</dbReference>
<evidence type="ECO:0000313" key="3">
    <source>
        <dbReference type="Proteomes" id="UP000026714"/>
    </source>
</evidence>
<keyword evidence="1" id="KW-0732">Signal</keyword>
<dbReference type="PATRIC" id="fig|1286631.3.peg.707"/>
<dbReference type="Gene3D" id="2.160.20.10">
    <property type="entry name" value="Single-stranded right-handed beta-helix, Pectin lyase-like"/>
    <property type="match status" value="1"/>
</dbReference>
<dbReference type="InterPro" id="IPR012334">
    <property type="entry name" value="Pectin_lyas_fold"/>
</dbReference>
<sequence>MFHSAFAPANFASRGLLTGLAGLAAGSAVLVLAAAPAQAQTQTLVVSSRAGAASTLTRTISAPPGVLATGSTRSTVAAAALGLTPCQPSGKGRDFPVGPGLAYTALDQVPWESLKAGDTVRIHPSSTPYRGKFAIVAQGTADAPVRICGVRGTDGTRPVIDADGATTRAALSGLYGSSTYARDIHQDRSLIVIKSDPAQGWTAYPRHIRIDGLKITGAHPSRSFRNAAGAVRSYLPFGACVWVERGHNISIVDNEITDCQMGVFSKSTDDGDFAVTRNLYIAGNRFAGHGIVGNVHQHSTYTQSIGTVIEFNRYEPLRPGALGNGVKDRSAGTVVRHNRIEEGSHAIDLVEAEDFPLTAMATPAYRNTFVYGNQIIKTGDTGSVITYGGDHFGSQAGATWGEPIFRKGTLHFFHNTLMLKGTAAWVFRIATTEEKVEAWNNVIHFAPSIREKNMRMDREVAAPWIGGGIVNLGRNWISSGWQDSDLWHKVRGQLNLVEPQLGDTTLPFDATSFRPVAGSALIDAGKRSTASPVNLVLSHQIDTLGLPQLRRMSGLTDDLGAVER</sequence>
<comment type="caution">
    <text evidence="2">The sequence shown here is derived from an EMBL/GenBank/DDBJ whole genome shotgun (WGS) entry which is preliminary data.</text>
</comment>
<feature type="chain" id="PRO_5001576730" description="Right handed beta helix domain-containing protein" evidence="1">
    <location>
        <begin position="40"/>
        <end position="564"/>
    </location>
</feature>
<reference evidence="2 3" key="1">
    <citation type="journal article" date="2014" name="FEMS Microbiol. Ecol.">
        <title>Sphaerotilus natans encrusted with nanoball-shaped Fe(III) oxide minerals formed by nitrate-reducing mixotrophic Fe(II) oxidation.</title>
        <authorList>
            <person name="Park S."/>
            <person name="Kim D.H."/>
            <person name="Lee J.H."/>
            <person name="Hur H.G."/>
        </authorList>
    </citation>
    <scope>NUCLEOTIDE SEQUENCE [LARGE SCALE GENOMIC DNA]</scope>
    <source>
        <strain evidence="2 3">DSM 6575</strain>
    </source>
</reference>
<dbReference type="AlphaFoldDB" id="A0A059KR80"/>
<dbReference type="EMBL" id="AZRA01000017">
    <property type="protein sequence ID" value="KDB53739.1"/>
    <property type="molecule type" value="Genomic_DNA"/>
</dbReference>
<name>A0A059KR80_9BURK</name>
<organism evidence="2 3">
    <name type="scientific">Sphaerotilus natans subsp. natans DSM 6575</name>
    <dbReference type="NCBI Taxonomy" id="1286631"/>
    <lineage>
        <taxon>Bacteria</taxon>
        <taxon>Pseudomonadati</taxon>
        <taxon>Pseudomonadota</taxon>
        <taxon>Betaproteobacteria</taxon>
        <taxon>Burkholderiales</taxon>
        <taxon>Sphaerotilaceae</taxon>
        <taxon>Sphaerotilus</taxon>
    </lineage>
</organism>
<accession>A0A059KR80</accession>